<evidence type="ECO:0000259" key="1">
    <source>
        <dbReference type="Pfam" id="PF13472"/>
    </source>
</evidence>
<dbReference type="Proteomes" id="UP000003688">
    <property type="component" value="Unassembled WGS sequence"/>
</dbReference>
<dbReference type="STRING" id="320771.Cflav_PD0816"/>
<dbReference type="InterPro" id="IPR051532">
    <property type="entry name" value="Ester_Hydrolysis_Enzymes"/>
</dbReference>
<dbReference type="AlphaFoldDB" id="B9XQQ2"/>
<name>B9XQQ2_PEDPL</name>
<organism evidence="2 3">
    <name type="scientific">Pedosphaera parvula (strain Ellin514)</name>
    <dbReference type="NCBI Taxonomy" id="320771"/>
    <lineage>
        <taxon>Bacteria</taxon>
        <taxon>Pseudomonadati</taxon>
        <taxon>Verrucomicrobiota</taxon>
        <taxon>Pedosphaerae</taxon>
        <taxon>Pedosphaerales</taxon>
        <taxon>Pedosphaeraceae</taxon>
        <taxon>Pedosphaera</taxon>
    </lineage>
</organism>
<sequence>MAILASCVTSRNIQPIREADYSGRIRVACIGDSITYGHGIKDREHDSYPAHLGVKLGNKWEVRNFGVNSATALKTSTRPYLGQKSFQDALAFEPDVVVIELGTNDTNAKSWPSHKEEFISDYLEIIDRLQKPKTKPRIYLCLPVPLFRDRGKDYDTDKILTEEVIPKIKEVARRKHLPVIDLYSAFADKAALFPDGVHPDATGAGIMAEKIFTALTGVPVRS</sequence>
<comment type="caution">
    <text evidence="2">The sequence shown here is derived from an EMBL/GenBank/DDBJ whole genome shotgun (WGS) entry which is preliminary data.</text>
</comment>
<dbReference type="EMBL" id="ABOX02000056">
    <property type="protein sequence ID" value="EEF57834.1"/>
    <property type="molecule type" value="Genomic_DNA"/>
</dbReference>
<dbReference type="InterPro" id="IPR036514">
    <property type="entry name" value="SGNH_hydro_sf"/>
</dbReference>
<keyword evidence="3" id="KW-1185">Reference proteome</keyword>
<dbReference type="Pfam" id="PF13472">
    <property type="entry name" value="Lipase_GDSL_2"/>
    <property type="match status" value="1"/>
</dbReference>
<dbReference type="GO" id="GO:0004622">
    <property type="term" value="F:phosphatidylcholine lysophospholipase activity"/>
    <property type="evidence" value="ECO:0007669"/>
    <property type="project" value="TreeGrafter"/>
</dbReference>
<dbReference type="InterPro" id="IPR013830">
    <property type="entry name" value="SGNH_hydro"/>
</dbReference>
<dbReference type="PANTHER" id="PTHR30383">
    <property type="entry name" value="THIOESTERASE 1/PROTEASE 1/LYSOPHOSPHOLIPASE L1"/>
    <property type="match status" value="1"/>
</dbReference>
<feature type="domain" description="SGNH hydrolase-type esterase" evidence="1">
    <location>
        <begin position="29"/>
        <end position="204"/>
    </location>
</feature>
<reference evidence="2 3" key="1">
    <citation type="journal article" date="2011" name="J. Bacteriol.">
        <title>Genome sequence of 'Pedosphaera parvula' Ellin514, an aerobic Verrucomicrobial isolate from pasture soil.</title>
        <authorList>
            <person name="Kant R."/>
            <person name="van Passel M.W."/>
            <person name="Sangwan P."/>
            <person name="Palva A."/>
            <person name="Lucas S."/>
            <person name="Copeland A."/>
            <person name="Lapidus A."/>
            <person name="Glavina Del Rio T."/>
            <person name="Dalin E."/>
            <person name="Tice H."/>
            <person name="Bruce D."/>
            <person name="Goodwin L."/>
            <person name="Pitluck S."/>
            <person name="Chertkov O."/>
            <person name="Larimer F.W."/>
            <person name="Land M.L."/>
            <person name="Hauser L."/>
            <person name="Brettin T.S."/>
            <person name="Detter J.C."/>
            <person name="Han S."/>
            <person name="de Vos W.M."/>
            <person name="Janssen P.H."/>
            <person name="Smidt H."/>
        </authorList>
    </citation>
    <scope>NUCLEOTIDE SEQUENCE [LARGE SCALE GENOMIC DNA]</scope>
    <source>
        <strain evidence="2 3">Ellin514</strain>
    </source>
</reference>
<proteinExistence type="predicted"/>
<dbReference type="PANTHER" id="PTHR30383:SF5">
    <property type="entry name" value="SGNH HYDROLASE-TYPE ESTERASE DOMAIN-CONTAINING PROTEIN"/>
    <property type="match status" value="1"/>
</dbReference>
<gene>
    <name evidence="2" type="ORF">Cflav_PD0816</name>
</gene>
<accession>B9XQQ2</accession>
<dbReference type="Gene3D" id="3.40.50.1110">
    <property type="entry name" value="SGNH hydrolase"/>
    <property type="match status" value="1"/>
</dbReference>
<evidence type="ECO:0000313" key="3">
    <source>
        <dbReference type="Proteomes" id="UP000003688"/>
    </source>
</evidence>
<evidence type="ECO:0000313" key="2">
    <source>
        <dbReference type="EMBL" id="EEF57834.1"/>
    </source>
</evidence>
<dbReference type="SUPFAM" id="SSF52266">
    <property type="entry name" value="SGNH hydrolase"/>
    <property type="match status" value="1"/>
</dbReference>
<protein>
    <submittedName>
        <fullName evidence="2">Lipolytic protein G-D-S-L family</fullName>
    </submittedName>
</protein>